<name>A0A942SU35_9BACI</name>
<evidence type="ECO:0000256" key="2">
    <source>
        <dbReference type="SAM" id="SignalP"/>
    </source>
</evidence>
<evidence type="ECO:0000313" key="3">
    <source>
        <dbReference type="EMBL" id="MBS4179885.1"/>
    </source>
</evidence>
<dbReference type="SUPFAM" id="SSF49265">
    <property type="entry name" value="Fibronectin type III"/>
    <property type="match status" value="1"/>
</dbReference>
<dbReference type="PANTHER" id="PTHR48267:SF1">
    <property type="entry name" value="BILIRUBIN OXIDASE"/>
    <property type="match status" value="1"/>
</dbReference>
<evidence type="ECO:0000256" key="1">
    <source>
        <dbReference type="ARBA" id="ARBA00010609"/>
    </source>
</evidence>
<dbReference type="InterPro" id="IPR008972">
    <property type="entry name" value="Cupredoxin"/>
</dbReference>
<keyword evidence="2" id="KW-0732">Signal</keyword>
<dbReference type="CDD" id="cd13844">
    <property type="entry name" value="CuRO_1_BOD_CotA_like"/>
    <property type="match status" value="1"/>
</dbReference>
<dbReference type="InterPro" id="IPR036116">
    <property type="entry name" value="FN3_sf"/>
</dbReference>
<dbReference type="Proteomes" id="UP000677265">
    <property type="component" value="Unassembled WGS sequence"/>
</dbReference>
<proteinExistence type="inferred from homology"/>
<organism evidence="3">
    <name type="scientific">Neobacillus citreus</name>
    <dbReference type="NCBI Taxonomy" id="2833578"/>
    <lineage>
        <taxon>Bacteria</taxon>
        <taxon>Bacillati</taxon>
        <taxon>Bacillota</taxon>
        <taxon>Bacilli</taxon>
        <taxon>Bacillales</taxon>
        <taxon>Bacillaceae</taxon>
        <taxon>Neobacillus</taxon>
    </lineage>
</organism>
<feature type="chain" id="PRO_5044697202" evidence="2">
    <location>
        <begin position="24"/>
        <end position="1350"/>
    </location>
</feature>
<dbReference type="Gene3D" id="2.60.40.420">
    <property type="entry name" value="Cupredoxins - blue copper proteins"/>
    <property type="match status" value="3"/>
</dbReference>
<evidence type="ECO:0000313" key="5">
    <source>
        <dbReference type="Proteomes" id="UP000677265"/>
    </source>
</evidence>
<sequence length="1350" mass="142873">MQKRLKISFTVILCLLLLFQASGQTTIAKVESKTKNSTEVINKKKSKITAADRQAAADRLSVKMDAVNSQDTTPTLTPGATPDYFGKIPNYANSQLPTDGPVVKINGDGTGAAATATVANGVISEITIVDGGSGYFIPPTVEISGGNGTGAAAEAIVENGVVKSITITNGGSGYVRTGGIRKFVDSLPGLGANNANNLGQYIPVAVPDTTTYNGSDYYIIELRQYTEKLHSDLPPTTLRGYRQIDSQGNPITNFNYLGPMIIAQKDRPVRVKFVNHLSTGEGGNLFLPVDTTVMGAGLGDKGLKVTPGYPLNYTQNRATLHLHGGNTPWISDGTQHQWITPAGEKTDYPQGVSVQNVPDMATPEPGSQTFYYTNQQSARLMFYHDHSYGITRLNVYAGESAGYILEDSAEKSLIDAGVIPAEQVPLIIQDKTFVPNDTQLAATDPTWDKSKWGGEGNLWFPHVYMPNQNPYDIEGANAMGRWDYGPWFWPPFTGIVNGPVSNPYYDPVNAPWEPPVIPGVPNVSVVPESFMDTPLVNGTAYPFLKVGKKAYRFRILNASNDRFFNLQLYFAKSNDAMWDDNGNLNNPNAGEVNMVPAVPKAGLPSTWPTDGRDGGVPDPAASGPSMIQIGTESGFLPKPVVLPNTPVGYDYDRRSMTVLNVTNKTLFLGPAERADVIIDFSGVPDGSKLILYNDAPAPVPAFDTRYDYYTGNPDQTDTGGAPSTLPGYGPNTRTIMQFQVSSNLGTGNTFNLDTLDKQLPAAYANFQDKPIVPQAGYNNAFGTTYPADGYARIFDTSMTFFNGPITGFKLTNGGSGYTSEPTVSITGGGGTGAAATATLAARPIESISVNNGGTSYTSVPQVSVTGGGGSGALAEANLTPTSIATITVTNGGNKYSSPPTVSFIGGDGLGAAATATVRNNRVTAITVTNPGSGYTSAPTIQFTGGGGNGAAAIANLTPTSVGKITLSNGGSGYTSTPSVTITGGGGSGAQATAVLAPAAVASVQLVNGGDGYGSAPTVSITGGGGSGATAEALGLTMEMQPKSIIEDFDVNYGRMNSMLGVEVPHTSANVQTSIPYVDIDPPTEIFKNSDAAVPLGALADGTQIWKITHNGVDTHAMHWHMFDVQLINRVGWDGMIKAPDPNELGWKDTIRMNPLEDVIIAMRPIIPDVPFDLPNSIRPLDPTMPLGSTMGFMNVDPTNQPAAVTNQLVNFGWEYLWHCHLLGHEENIMMRPMVVTVAPKAPVSLAAVAGKTGVTLTWTDRSLNETDFLIQRSTVFDGPWTNVGTVAGVKGVGGNGTFLDKSVTKKKTYFYRIIASNTTGYTQKYSVSTVGYPTMTENSQPTTPISVITQ</sequence>
<keyword evidence="5" id="KW-1185">Reference proteome</keyword>
<dbReference type="EMBL" id="JAGYPE010000001">
    <property type="protein sequence ID" value="MBS4179885.1"/>
    <property type="molecule type" value="Genomic_DNA"/>
</dbReference>
<dbReference type="PANTHER" id="PTHR48267">
    <property type="entry name" value="CUPREDOXIN SUPERFAMILY PROTEIN"/>
    <property type="match status" value="1"/>
</dbReference>
<comment type="caution">
    <text evidence="3">The sequence shown here is derived from an EMBL/GenBank/DDBJ whole genome shotgun (WGS) entry which is preliminary data.</text>
</comment>
<protein>
    <submittedName>
        <fullName evidence="3">Multicopper oxidase domain-containing protein</fullName>
    </submittedName>
</protein>
<dbReference type="Gene3D" id="2.60.40.10">
    <property type="entry name" value="Immunoglobulins"/>
    <property type="match status" value="1"/>
</dbReference>
<dbReference type="InterPro" id="IPR013783">
    <property type="entry name" value="Ig-like_fold"/>
</dbReference>
<accession>A0A942SU35</accession>
<reference evidence="3" key="1">
    <citation type="submission" date="2021-05" db="EMBL/GenBank/DDBJ databases">
        <title>Novel Bacillus species.</title>
        <authorList>
            <person name="Liu G."/>
        </authorList>
    </citation>
    <scope>NUCLEOTIDE SEQUENCE</scope>
    <source>
        <strain evidence="3 5">FJAT-50051</strain>
    </source>
</reference>
<dbReference type="EMBL" id="JAGYPE020000004">
    <property type="protein sequence ID" value="MCH6264721.1"/>
    <property type="molecule type" value="Genomic_DNA"/>
</dbReference>
<dbReference type="RefSeq" id="WP_213139931.1">
    <property type="nucleotide sequence ID" value="NZ_JAGYPE020000004.1"/>
</dbReference>
<dbReference type="InterPro" id="IPR045087">
    <property type="entry name" value="Cu-oxidase_fam"/>
</dbReference>
<feature type="signal peptide" evidence="2">
    <location>
        <begin position="1"/>
        <end position="23"/>
    </location>
</feature>
<evidence type="ECO:0000313" key="4">
    <source>
        <dbReference type="EMBL" id="MCH6264721.1"/>
    </source>
</evidence>
<gene>
    <name evidence="4" type="ORF">KHB02_004180</name>
    <name evidence="3" type="ORF">KHB02_00650</name>
</gene>
<comment type="similarity">
    <text evidence="1">Belongs to the multicopper oxidase family.</text>
</comment>
<dbReference type="SUPFAM" id="SSF49503">
    <property type="entry name" value="Cupredoxins"/>
    <property type="match status" value="3"/>
</dbReference>